<dbReference type="GO" id="GO:0016491">
    <property type="term" value="F:oxidoreductase activity"/>
    <property type="evidence" value="ECO:0007669"/>
    <property type="project" value="UniProtKB-KW"/>
</dbReference>
<evidence type="ECO:0000256" key="2">
    <source>
        <dbReference type="ARBA" id="ARBA00023002"/>
    </source>
</evidence>
<dbReference type="GO" id="GO:0000166">
    <property type="term" value="F:nucleotide binding"/>
    <property type="evidence" value="ECO:0007669"/>
    <property type="project" value="InterPro"/>
</dbReference>
<dbReference type="PANTHER" id="PTHR22604">
    <property type="entry name" value="OXIDOREDUCTASES"/>
    <property type="match status" value="1"/>
</dbReference>
<evidence type="ECO:0000259" key="3">
    <source>
        <dbReference type="Pfam" id="PF01408"/>
    </source>
</evidence>
<feature type="domain" description="Gfo/Idh/MocA-like oxidoreductase N-terminal" evidence="3">
    <location>
        <begin position="5"/>
        <end position="124"/>
    </location>
</feature>
<dbReference type="Gene3D" id="3.30.360.10">
    <property type="entry name" value="Dihydrodipicolinate Reductase, domain 2"/>
    <property type="match status" value="1"/>
</dbReference>
<dbReference type="PANTHER" id="PTHR22604:SF105">
    <property type="entry name" value="TRANS-1,2-DIHYDROBENZENE-1,2-DIOL DEHYDROGENASE"/>
    <property type="match status" value="1"/>
</dbReference>
<organism evidence="5">
    <name type="scientific">uncultured Pyrinomonadaceae bacterium</name>
    <dbReference type="NCBI Taxonomy" id="2283094"/>
    <lineage>
        <taxon>Bacteria</taxon>
        <taxon>Pseudomonadati</taxon>
        <taxon>Acidobacteriota</taxon>
        <taxon>Blastocatellia</taxon>
        <taxon>Blastocatellales</taxon>
        <taxon>Pyrinomonadaceae</taxon>
        <taxon>environmental samples</taxon>
    </lineage>
</organism>
<dbReference type="Pfam" id="PF01408">
    <property type="entry name" value="GFO_IDH_MocA"/>
    <property type="match status" value="1"/>
</dbReference>
<proteinExistence type="inferred from homology"/>
<sequence length="337" mass="37488">MWRKIRWGILGAANIALKKVIPAMQAGDYCEVTAIASRSASKAQRAAEDLNVPKFYGSYEELFADREIDAVYNPLPNNLHVEWTIKAAEAGKHVLCEKPLALTTQEAGKLIETRERTGVRIQEAFMVRSHPQWLAVRDFVRAGNIGKLQAITGFFSYYNDDASNIRNRTETGGGALFDIGCYCINLSRFITGEEPKRVAALIKRDDESKIDKLTSAILDFPSCQSTFTCGTQLVPYQRMQFFGTIGRVEVEIPFNIPVDEPTVILVDDGAGLFGETIEVMKIPAANQYTTQGDLFSQAIIENFEPAISLEDSLKNTAVIEAIFRAAESRNWETPANF</sequence>
<feature type="domain" description="GFO/IDH/MocA-like oxidoreductase" evidence="4">
    <location>
        <begin position="134"/>
        <end position="248"/>
    </location>
</feature>
<evidence type="ECO:0000313" key="5">
    <source>
        <dbReference type="EMBL" id="CAA9384370.1"/>
    </source>
</evidence>
<dbReference type="Gene3D" id="3.40.50.720">
    <property type="entry name" value="NAD(P)-binding Rossmann-like Domain"/>
    <property type="match status" value="1"/>
</dbReference>
<evidence type="ECO:0000259" key="4">
    <source>
        <dbReference type="Pfam" id="PF22725"/>
    </source>
</evidence>
<name>A0A6J4NGF6_9BACT</name>
<dbReference type="EMBL" id="CADCUR010000044">
    <property type="protein sequence ID" value="CAA9384370.1"/>
    <property type="molecule type" value="Genomic_DNA"/>
</dbReference>
<protein>
    <recommendedName>
        <fullName evidence="6">NAD binding oxidoreductase</fullName>
    </recommendedName>
</protein>
<accession>A0A6J4NGF6</accession>
<dbReference type="InterPro" id="IPR055170">
    <property type="entry name" value="GFO_IDH_MocA-like_dom"/>
</dbReference>
<keyword evidence="2" id="KW-0560">Oxidoreductase</keyword>
<dbReference type="SUPFAM" id="SSF51735">
    <property type="entry name" value="NAD(P)-binding Rossmann-fold domains"/>
    <property type="match status" value="1"/>
</dbReference>
<evidence type="ECO:0000256" key="1">
    <source>
        <dbReference type="ARBA" id="ARBA00010928"/>
    </source>
</evidence>
<dbReference type="InterPro" id="IPR036291">
    <property type="entry name" value="NAD(P)-bd_dom_sf"/>
</dbReference>
<gene>
    <name evidence="5" type="ORF">AVDCRST_MAG74-733</name>
</gene>
<dbReference type="InterPro" id="IPR000683">
    <property type="entry name" value="Gfo/Idh/MocA-like_OxRdtase_N"/>
</dbReference>
<dbReference type="Pfam" id="PF22725">
    <property type="entry name" value="GFO_IDH_MocA_C3"/>
    <property type="match status" value="1"/>
</dbReference>
<comment type="similarity">
    <text evidence="1">Belongs to the Gfo/Idh/MocA family.</text>
</comment>
<dbReference type="InterPro" id="IPR050984">
    <property type="entry name" value="Gfo/Idh/MocA_domain"/>
</dbReference>
<dbReference type="SUPFAM" id="SSF55347">
    <property type="entry name" value="Glyceraldehyde-3-phosphate dehydrogenase-like, C-terminal domain"/>
    <property type="match status" value="1"/>
</dbReference>
<dbReference type="AlphaFoldDB" id="A0A6J4NGF6"/>
<evidence type="ECO:0008006" key="6">
    <source>
        <dbReference type="Google" id="ProtNLM"/>
    </source>
</evidence>
<reference evidence="5" key="1">
    <citation type="submission" date="2020-02" db="EMBL/GenBank/DDBJ databases">
        <authorList>
            <person name="Meier V. D."/>
        </authorList>
    </citation>
    <scope>NUCLEOTIDE SEQUENCE</scope>
    <source>
        <strain evidence="5">AVDCRST_MAG74</strain>
    </source>
</reference>